<accession>A0A6N2LUL1</accession>
<dbReference type="EMBL" id="CAADRP010001596">
    <property type="protein sequence ID" value="VFU44006.1"/>
    <property type="molecule type" value="Genomic_DNA"/>
</dbReference>
<feature type="region of interest" description="Disordered" evidence="1">
    <location>
        <begin position="35"/>
        <end position="67"/>
    </location>
</feature>
<organism evidence="2">
    <name type="scientific">Salix viminalis</name>
    <name type="common">Common osier</name>
    <name type="synonym">Basket willow</name>
    <dbReference type="NCBI Taxonomy" id="40686"/>
    <lineage>
        <taxon>Eukaryota</taxon>
        <taxon>Viridiplantae</taxon>
        <taxon>Streptophyta</taxon>
        <taxon>Embryophyta</taxon>
        <taxon>Tracheophyta</taxon>
        <taxon>Spermatophyta</taxon>
        <taxon>Magnoliopsida</taxon>
        <taxon>eudicotyledons</taxon>
        <taxon>Gunneridae</taxon>
        <taxon>Pentapetalae</taxon>
        <taxon>rosids</taxon>
        <taxon>fabids</taxon>
        <taxon>Malpighiales</taxon>
        <taxon>Salicaceae</taxon>
        <taxon>Saliceae</taxon>
        <taxon>Salix</taxon>
    </lineage>
</organism>
<name>A0A6N2LUL1_SALVM</name>
<reference evidence="2" key="1">
    <citation type="submission" date="2019-03" db="EMBL/GenBank/DDBJ databases">
        <authorList>
            <person name="Mank J."/>
            <person name="Almeida P."/>
        </authorList>
    </citation>
    <scope>NUCLEOTIDE SEQUENCE</scope>
    <source>
        <strain evidence="2">78183</strain>
    </source>
</reference>
<evidence type="ECO:0000256" key="1">
    <source>
        <dbReference type="SAM" id="MobiDB-lite"/>
    </source>
</evidence>
<feature type="compositionally biased region" description="Polar residues" evidence="1">
    <location>
        <begin position="50"/>
        <end position="67"/>
    </location>
</feature>
<proteinExistence type="predicted"/>
<protein>
    <submittedName>
        <fullName evidence="2">Uncharacterized protein</fullName>
    </submittedName>
</protein>
<evidence type="ECO:0000313" key="2">
    <source>
        <dbReference type="EMBL" id="VFU44006.1"/>
    </source>
</evidence>
<dbReference type="AlphaFoldDB" id="A0A6N2LUL1"/>
<sequence>MEHIKCSSSSILYYNQPKNGSSPFLALTPHSFLTRSNIPHYPRRKKRLTYPSSPTGFPLNHQRSNPQ</sequence>
<gene>
    <name evidence="2" type="ORF">SVIM_LOCUS268462</name>
</gene>